<dbReference type="PANTHER" id="PTHR30160:SF15">
    <property type="entry name" value="GLYCOSYLTRANSFERASE HI_0523-RELATED"/>
    <property type="match status" value="1"/>
</dbReference>
<dbReference type="EMBL" id="JX987238">
    <property type="protein sequence ID" value="AFY10932.1"/>
    <property type="molecule type" value="Genomic_DNA"/>
</dbReference>
<dbReference type="SUPFAM" id="SSF53756">
    <property type="entry name" value="UDP-Glycosyltransferase/glycogen phosphorylase"/>
    <property type="match status" value="1"/>
</dbReference>
<evidence type="ECO:0000313" key="4">
    <source>
        <dbReference type="EMBL" id="AFY10932.1"/>
    </source>
</evidence>
<dbReference type="GO" id="GO:0009244">
    <property type="term" value="P:lipopolysaccharide core region biosynthetic process"/>
    <property type="evidence" value="ECO:0007669"/>
    <property type="project" value="TreeGrafter"/>
</dbReference>
<gene>
    <name evidence="3" type="primary">hptE</name>
</gene>
<dbReference type="Gene3D" id="3.40.50.2000">
    <property type="entry name" value="Glycogen Phosphorylase B"/>
    <property type="match status" value="2"/>
</dbReference>
<dbReference type="Pfam" id="PF01075">
    <property type="entry name" value="Glyco_transf_9"/>
    <property type="match status" value="1"/>
</dbReference>
<evidence type="ECO:0000256" key="2">
    <source>
        <dbReference type="ARBA" id="ARBA00022679"/>
    </source>
</evidence>
<protein>
    <submittedName>
        <fullName evidence="3">Putative 1,6-LD-heptosyltransferase</fullName>
    </submittedName>
</protein>
<dbReference type="PANTHER" id="PTHR30160">
    <property type="entry name" value="TETRAACYLDISACCHARIDE 4'-KINASE-RELATED"/>
    <property type="match status" value="1"/>
</dbReference>
<dbReference type="GO" id="GO:0008713">
    <property type="term" value="F:ADP-heptose-lipopolysaccharide heptosyltransferase activity"/>
    <property type="evidence" value="ECO:0007669"/>
    <property type="project" value="TreeGrafter"/>
</dbReference>
<dbReference type="CDD" id="cd03789">
    <property type="entry name" value="GT9_LPS_heptosyltransferase"/>
    <property type="match status" value="1"/>
</dbReference>
<dbReference type="InterPro" id="IPR051199">
    <property type="entry name" value="LPS_LOS_Heptosyltrfase"/>
</dbReference>
<dbReference type="EMBL" id="JX987237">
    <property type="protein sequence ID" value="AFY10925.1"/>
    <property type="molecule type" value="Genomic_DNA"/>
</dbReference>
<dbReference type="AlphaFoldDB" id="K9N1J9"/>
<evidence type="ECO:0000313" key="3">
    <source>
        <dbReference type="EMBL" id="AFY10925.1"/>
    </source>
</evidence>
<reference evidence="3" key="1">
    <citation type="journal article" date="2013" name="Glycobiology">
        <title>Structure and biosynthetic locus of the lipopolysaccharide outer core produced by Pasteurella multocida serovars 8 and 13 and the identification of a novel phospho-glycero moiety.</title>
        <authorList>
            <person name="Harper M."/>
            <person name="St Michael F."/>
            <person name="Vinogradov E."/>
            <person name="John M."/>
            <person name="Steen J.A."/>
            <person name="van Dorsten L."/>
            <person name="Boyce J.D."/>
            <person name="Adler B."/>
            <person name="Cox A.D."/>
        </authorList>
    </citation>
    <scope>NUCLEOTIDE SEQUENCE</scope>
    <source>
        <strain evidence="3">P1581</strain>
        <strain evidence="4">P1591</strain>
    </source>
</reference>
<name>K9N1J9_PASMD</name>
<dbReference type="InterPro" id="IPR002201">
    <property type="entry name" value="Glyco_trans_9"/>
</dbReference>
<accession>K9N1J9</accession>
<evidence type="ECO:0000256" key="1">
    <source>
        <dbReference type="ARBA" id="ARBA00022676"/>
    </source>
</evidence>
<proteinExistence type="predicted"/>
<sequence length="368" mass="42628">MLTVLNLHAFLVMSYLKLIKLKTVMSNIKSLLRNFRLALGKILLDTKTCKSQDLHAINKILFLRQDGKIGDYVVSSFVFREIKKFNPHIKIGVICTKQNAYLFKQNPYIDQLYYVKKKSILDYIKCGLAIQKEQYDLVIDPTIMIRNRDLLLLRLINAKHYIGYQKANYGLFNINLEGQFHFSELYKLALEKANIPVQDMSYDVPFDAQSAVDIAEFLQQKQLENYLAINFYGAARIKKVNDDNIKKYLDYLTQVSGGKKLVLLSYPEVTEKLTQLSADYPHIFVHPTTKIFHTIELIRHCDQLISTDTSTVHIASGFNKPIIGIYKEDPIAFTHWQPKSQAETHILFYKENINEISPEQIDPAWLVK</sequence>
<organism evidence="3">
    <name type="scientific">Pasteurella multocida</name>
    <dbReference type="NCBI Taxonomy" id="747"/>
    <lineage>
        <taxon>Bacteria</taxon>
        <taxon>Pseudomonadati</taxon>
        <taxon>Pseudomonadota</taxon>
        <taxon>Gammaproteobacteria</taxon>
        <taxon>Pasteurellales</taxon>
        <taxon>Pasteurellaceae</taxon>
        <taxon>Pasteurella</taxon>
    </lineage>
</organism>
<dbReference type="GO" id="GO:0005829">
    <property type="term" value="C:cytosol"/>
    <property type="evidence" value="ECO:0007669"/>
    <property type="project" value="TreeGrafter"/>
</dbReference>
<keyword evidence="1" id="KW-0328">Glycosyltransferase</keyword>
<keyword evidence="2 3" id="KW-0808">Transferase</keyword>